<dbReference type="GO" id="GO:0003677">
    <property type="term" value="F:DNA binding"/>
    <property type="evidence" value="ECO:0007669"/>
    <property type="project" value="UniProtKB-KW"/>
</dbReference>
<accession>A0A1H9ZP93</accession>
<dbReference type="AlphaFoldDB" id="A0A1H9ZP93"/>
<evidence type="ECO:0000313" key="4">
    <source>
        <dbReference type="Proteomes" id="UP000243819"/>
    </source>
</evidence>
<dbReference type="OrthoDB" id="442799at2"/>
<evidence type="ECO:0000313" key="3">
    <source>
        <dbReference type="EMBL" id="SES83491.1"/>
    </source>
</evidence>
<dbReference type="Proteomes" id="UP000243819">
    <property type="component" value="Unassembled WGS sequence"/>
</dbReference>
<dbReference type="STRING" id="1120990.SAMN03080614_101147"/>
<sequence>SKMNKKVNQSFVGIPHQEFIKKVMYKAENVGIKVILVDESYTSGTSFLDNELPIKENYNKSRRIHRGLFRSNNGTLINADLNGAYQIMKKVFPNVFSEGIEGVGLYPIRVNIA</sequence>
<evidence type="ECO:0000259" key="2">
    <source>
        <dbReference type="Pfam" id="PF07282"/>
    </source>
</evidence>
<keyword evidence="1" id="KW-0238">DNA-binding</keyword>
<organism evidence="3 4">
    <name type="scientific">Anaerobranca gottschalkii DSM 13577</name>
    <dbReference type="NCBI Taxonomy" id="1120990"/>
    <lineage>
        <taxon>Bacteria</taxon>
        <taxon>Bacillati</taxon>
        <taxon>Bacillota</taxon>
        <taxon>Clostridia</taxon>
        <taxon>Eubacteriales</taxon>
        <taxon>Proteinivoracaceae</taxon>
        <taxon>Anaerobranca</taxon>
    </lineage>
</organism>
<feature type="non-terminal residue" evidence="3">
    <location>
        <position position="1"/>
    </location>
</feature>
<dbReference type="Pfam" id="PF07282">
    <property type="entry name" value="Cas12f1-like_TNB"/>
    <property type="match status" value="1"/>
</dbReference>
<protein>
    <submittedName>
        <fullName evidence="3">Transposase, IS605 OrfB family, central region</fullName>
    </submittedName>
</protein>
<dbReference type="EMBL" id="FOIF01000011">
    <property type="protein sequence ID" value="SES83491.1"/>
    <property type="molecule type" value="Genomic_DNA"/>
</dbReference>
<keyword evidence="4" id="KW-1185">Reference proteome</keyword>
<reference evidence="4" key="1">
    <citation type="submission" date="2016-10" db="EMBL/GenBank/DDBJ databases">
        <authorList>
            <person name="Varghese N."/>
            <person name="Submissions S."/>
        </authorList>
    </citation>
    <scope>NUCLEOTIDE SEQUENCE [LARGE SCALE GENOMIC DNA]</scope>
    <source>
        <strain evidence="4">DSM 13577</strain>
    </source>
</reference>
<name>A0A1H9ZP93_9FIRM</name>
<evidence type="ECO:0000256" key="1">
    <source>
        <dbReference type="ARBA" id="ARBA00023125"/>
    </source>
</evidence>
<dbReference type="RefSeq" id="WP_143055901.1">
    <property type="nucleotide sequence ID" value="NZ_FOIF01000011.1"/>
</dbReference>
<dbReference type="InterPro" id="IPR010095">
    <property type="entry name" value="Cas12f1-like_TNB"/>
</dbReference>
<dbReference type="NCBIfam" id="TIGR01766">
    <property type="entry name" value="IS200/IS605 family accessory protein TnpB-like domain"/>
    <property type="match status" value="1"/>
</dbReference>
<gene>
    <name evidence="3" type="ORF">SAMN03080614_101147</name>
</gene>
<proteinExistence type="predicted"/>
<feature type="domain" description="Cas12f1-like TNB" evidence="2">
    <location>
        <begin position="16"/>
        <end position="87"/>
    </location>
</feature>